<dbReference type="EC" id="2.7.7.6" evidence="2"/>
<dbReference type="Proteomes" id="UP000037210">
    <property type="component" value="Unassembled WGS sequence"/>
</dbReference>
<reference evidence="23 24" key="1">
    <citation type="submission" date="2015-06" db="EMBL/GenBank/DDBJ databases">
        <title>New insights into the roles of widespread benthic archaea in carbon and nitrogen cycling.</title>
        <authorList>
            <person name="Lazar C.S."/>
            <person name="Baker B.J."/>
            <person name="Seitz K.W."/>
            <person name="Hyde A.S."/>
            <person name="Dick G.J."/>
            <person name="Hinrichs K.-U."/>
            <person name="Teske A.P."/>
        </authorList>
    </citation>
    <scope>NUCLEOTIDE SEQUENCE [LARGE SCALE GENOMIC DNA]</scope>
    <source>
        <strain evidence="23">DG-45</strain>
    </source>
</reference>
<evidence type="ECO:0000259" key="17">
    <source>
        <dbReference type="Pfam" id="PF04560"/>
    </source>
</evidence>
<feature type="domain" description="RNA polymerase Rpb2" evidence="20">
    <location>
        <begin position="388"/>
        <end position="452"/>
    </location>
</feature>
<dbReference type="InterPro" id="IPR007642">
    <property type="entry name" value="RNA_pol_Rpb2_2"/>
</dbReference>
<dbReference type="Gene3D" id="2.40.270.10">
    <property type="entry name" value="DNA-directed RNA polymerase, subunit 2, domain 6"/>
    <property type="match status" value="1"/>
</dbReference>
<dbReference type="InterPro" id="IPR015712">
    <property type="entry name" value="DNA-dir_RNA_pol_su2"/>
</dbReference>
<dbReference type="Pfam" id="PF04560">
    <property type="entry name" value="RNA_pol_Rpb2_7"/>
    <property type="match status" value="1"/>
</dbReference>
<feature type="domain" description="RNA polymerase Rpb2" evidence="17">
    <location>
        <begin position="990"/>
        <end position="1080"/>
    </location>
</feature>
<evidence type="ECO:0000256" key="4">
    <source>
        <dbReference type="ARBA" id="ARBA00022679"/>
    </source>
</evidence>
<evidence type="ECO:0000313" key="24">
    <source>
        <dbReference type="Proteomes" id="UP000037210"/>
    </source>
</evidence>
<evidence type="ECO:0000256" key="1">
    <source>
        <dbReference type="ARBA" id="ARBA00006835"/>
    </source>
</evidence>
<dbReference type="NCBIfam" id="NF006335">
    <property type="entry name" value="PRK08565.1"/>
    <property type="match status" value="1"/>
</dbReference>
<name>A0A0M0BMZ1_9ARCH</name>
<dbReference type="GO" id="GO:0003899">
    <property type="term" value="F:DNA-directed RNA polymerase activity"/>
    <property type="evidence" value="ECO:0007669"/>
    <property type="project" value="UniProtKB-EC"/>
</dbReference>
<feature type="domain" description="RNA polymerase Rpb2" evidence="21">
    <location>
        <begin position="487"/>
        <end position="548"/>
    </location>
</feature>
<keyword evidence="7" id="KW-0862">Zinc</keyword>
<evidence type="ECO:0000256" key="3">
    <source>
        <dbReference type="ARBA" id="ARBA00022478"/>
    </source>
</evidence>
<comment type="similarity">
    <text evidence="1 15">Belongs to the RNA polymerase beta chain family.</text>
</comment>
<dbReference type="PANTHER" id="PTHR20856">
    <property type="entry name" value="DNA-DIRECTED RNA POLYMERASE I SUBUNIT 2"/>
    <property type="match status" value="1"/>
</dbReference>
<dbReference type="InterPro" id="IPR007644">
    <property type="entry name" value="RNA_pol_bsu_protrusion"/>
</dbReference>
<organism evidence="23 24">
    <name type="scientific">miscellaneous Crenarchaeota group-15 archaeon DG-45</name>
    <dbReference type="NCBI Taxonomy" id="1685127"/>
    <lineage>
        <taxon>Archaea</taxon>
        <taxon>Candidatus Bathyarchaeota</taxon>
        <taxon>MCG-15</taxon>
    </lineage>
</organism>
<evidence type="ECO:0000256" key="2">
    <source>
        <dbReference type="ARBA" id="ARBA00012418"/>
    </source>
</evidence>
<dbReference type="Gene3D" id="3.90.1100.10">
    <property type="match status" value="1"/>
</dbReference>
<dbReference type="Pfam" id="PF00562">
    <property type="entry name" value="RNA_pol_Rpb2_6"/>
    <property type="match status" value="1"/>
</dbReference>
<evidence type="ECO:0000256" key="6">
    <source>
        <dbReference type="ARBA" id="ARBA00022723"/>
    </source>
</evidence>
<proteinExistence type="inferred from homology"/>
<evidence type="ECO:0000256" key="15">
    <source>
        <dbReference type="RuleBase" id="RU000434"/>
    </source>
</evidence>
<evidence type="ECO:0000256" key="10">
    <source>
        <dbReference type="ARBA" id="ARBA00025838"/>
    </source>
</evidence>
<evidence type="ECO:0000259" key="22">
    <source>
        <dbReference type="Pfam" id="PF04567"/>
    </source>
</evidence>
<dbReference type="Gene3D" id="3.90.1070.20">
    <property type="match status" value="1"/>
</dbReference>
<dbReference type="InterPro" id="IPR037033">
    <property type="entry name" value="DNA-dir_RNAP_su2_hyb_sf"/>
</dbReference>
<dbReference type="Pfam" id="PF04567">
    <property type="entry name" value="RNA_pol_Rpb2_5"/>
    <property type="match status" value="1"/>
</dbReference>
<dbReference type="Pfam" id="PF04565">
    <property type="entry name" value="RNA_pol_Rpb2_3"/>
    <property type="match status" value="1"/>
</dbReference>
<comment type="catalytic activity">
    <reaction evidence="12">
        <text>RNA(n) + a ribonucleoside 5'-triphosphate = RNA(n+1) + diphosphate</text>
        <dbReference type="Rhea" id="RHEA:21248"/>
        <dbReference type="Rhea" id="RHEA-COMP:14527"/>
        <dbReference type="Rhea" id="RHEA-COMP:17342"/>
        <dbReference type="ChEBI" id="CHEBI:33019"/>
        <dbReference type="ChEBI" id="CHEBI:61557"/>
        <dbReference type="ChEBI" id="CHEBI:140395"/>
        <dbReference type="EC" id="2.7.7.6"/>
    </reaction>
</comment>
<dbReference type="NCBIfam" id="TIGR03670">
    <property type="entry name" value="rpoB_arch"/>
    <property type="match status" value="1"/>
</dbReference>
<dbReference type="Gene3D" id="3.90.1800.10">
    <property type="entry name" value="RNA polymerase alpha subunit dimerisation domain"/>
    <property type="match status" value="1"/>
</dbReference>
<dbReference type="PATRIC" id="fig|1685127.3.peg.1375"/>
<dbReference type="InterPro" id="IPR007647">
    <property type="entry name" value="RNA_pol_Rpb2_5"/>
</dbReference>
<keyword evidence="3 23" id="KW-0240">DNA-directed RNA polymerase</keyword>
<gene>
    <name evidence="23" type="ORF">AC482_05185</name>
</gene>
<evidence type="ECO:0000256" key="14">
    <source>
        <dbReference type="ARBA" id="ARBA00078261"/>
    </source>
</evidence>
<evidence type="ECO:0000259" key="19">
    <source>
        <dbReference type="Pfam" id="PF04563"/>
    </source>
</evidence>
<dbReference type="InterPro" id="IPR007120">
    <property type="entry name" value="DNA-dir_RNAP_su2_dom"/>
</dbReference>
<evidence type="ECO:0000256" key="7">
    <source>
        <dbReference type="ARBA" id="ARBA00022833"/>
    </source>
</evidence>
<dbReference type="Pfam" id="PF04563">
    <property type="entry name" value="RNA_pol_Rpb2_1"/>
    <property type="match status" value="1"/>
</dbReference>
<dbReference type="InterPro" id="IPR007645">
    <property type="entry name" value="RNA_pol_Rpb2_3"/>
</dbReference>
<dbReference type="FunFam" id="3.90.1800.10:FF:000002">
    <property type="entry name" value="DNA-directed RNA polymerase subunit beta"/>
    <property type="match status" value="1"/>
</dbReference>
<keyword evidence="8" id="KW-0804">Transcription</keyword>
<dbReference type="GO" id="GO:0006351">
    <property type="term" value="P:DNA-templated transcription"/>
    <property type="evidence" value="ECO:0007669"/>
    <property type="project" value="InterPro"/>
</dbReference>
<sequence length="1085" mass="122194">MLLTDQDYWEVMKAFFAEEGLVKQHLDSYNDFVQNTLQHIIDEIQGITIDVPSHSSVYPRETRIRNMTYAAPLYLDVILNDEGRETLECVNIGDLPIMVKSELCLLSKHTPEELVLIGEDPDEVGGYFIVNGSERVVVSLEDLAPNRVLIEIDNRGSRPVYRGKVFSTTVGFRARIEMTLKSKGEMVVSIPGVPVPVPFVVLMRALGVETDRGVAEMVSLNDEILNELEPSFRAATDIQTVDDAILHMGNRVAFGQVKEFRMKRAETIIDRNLLPHIGREAKDRLDKAIFLGEMASRIIELKLGRREEDDKDHLKNKRIKLAGPLLAELFRSAFWSLYRDMRYQFRRMSSRRKGVLISAAVRPGIITSRLQHALATGNWRRGRVGMTQLLDRTNALSTLSHLRRLQSPLSRSQPNFEARDLHSTHWGRLCPNETPEGANCGLVKNLALMASVSVGTDAEKVKRTLLHLGVIPAKLVDERMKHEGAKIFVEGYLLGYTTSPDELVEAMREMRRRGEVSGEMNISYYGDHNEIYVNCDEGRIRRPLIIVKEGRPLLKTRHVRNLQMGRWQWSDLIREGIIEYLDAEEEENAHVAVDPTEVSEDHTHTEICNYAILGVTASMIPYAEHNQSPRNTYQAAMAKQAPGVYALNHRDRTDTRGHILHYPQKPLTQTKPMEITGTNERPSGQNFVVAVLSTNGYNMEDALIFNKSSIERGLGHSSFYRIYKAECKQYLGGSKDRLTIPEAGIRGYHGAEAYRLLEEDGLVSTESNVNGGDILIGRTSPPRFMEEYRGFEVRGPQLRDTSIGVRPTEEGVVDSVFITKDIEGSHLVKVKVRSHRVPELGDKFVSRHGQKGVIGMVIPQEDLPFSAHGIIPDVIINPHAFPSRMTVGQFLESISGKAAALRGEMIDGTPFSNERLDSLTESLERLGFQPGGRELMYDGLSGRKFETEIFIGVIYYQKLHHMVVDKIHARARGQVQMLTRQPTEGRARGGGLRFGEMERDCLVGHGAAMLLKDRLLEESDAYTIYVCEGCGKLAYYDVRQRKYVCPICDTRGGVESVTVSYAFKLLLQELQSLCLSPTLQLAKEV</sequence>
<feature type="domain" description="DNA-directed RNA polymerase subunit 2 hybrid-binding" evidence="16">
    <location>
        <begin position="617"/>
        <end position="988"/>
    </location>
</feature>
<evidence type="ECO:0000313" key="23">
    <source>
        <dbReference type="EMBL" id="KON29918.1"/>
    </source>
</evidence>
<dbReference type="GO" id="GO:0000428">
    <property type="term" value="C:DNA-directed RNA polymerase complex"/>
    <property type="evidence" value="ECO:0007669"/>
    <property type="project" value="UniProtKB-KW"/>
</dbReference>
<keyword evidence="6" id="KW-0479">Metal-binding</keyword>
<evidence type="ECO:0000256" key="12">
    <source>
        <dbReference type="ARBA" id="ARBA00048552"/>
    </source>
</evidence>
<comment type="caution">
    <text evidence="23">The sequence shown here is derived from an EMBL/GenBank/DDBJ whole genome shotgun (WGS) entry which is preliminary data.</text>
</comment>
<evidence type="ECO:0000256" key="11">
    <source>
        <dbReference type="ARBA" id="ARBA00026163"/>
    </source>
</evidence>
<feature type="domain" description="RNA polymerase Rpb2" evidence="18">
    <location>
        <begin position="159"/>
        <end position="320"/>
    </location>
</feature>
<evidence type="ECO:0000259" key="16">
    <source>
        <dbReference type="Pfam" id="PF00562"/>
    </source>
</evidence>
<dbReference type="CDD" id="cd00653">
    <property type="entry name" value="RNA_pol_B_RPB2"/>
    <property type="match status" value="1"/>
</dbReference>
<dbReference type="EMBL" id="LFWZ01000047">
    <property type="protein sequence ID" value="KON29918.1"/>
    <property type="molecule type" value="Genomic_DNA"/>
</dbReference>
<dbReference type="GO" id="GO:0032549">
    <property type="term" value="F:ribonucleoside binding"/>
    <property type="evidence" value="ECO:0007669"/>
    <property type="project" value="InterPro"/>
</dbReference>
<evidence type="ECO:0000256" key="5">
    <source>
        <dbReference type="ARBA" id="ARBA00022695"/>
    </source>
</evidence>
<evidence type="ECO:0000259" key="20">
    <source>
        <dbReference type="Pfam" id="PF04565"/>
    </source>
</evidence>
<dbReference type="InterPro" id="IPR037034">
    <property type="entry name" value="RNA_pol_Rpb2_2_sf"/>
</dbReference>
<feature type="domain" description="RNA polymerase beta subunit protrusion" evidence="19">
    <location>
        <begin position="55"/>
        <end position="368"/>
    </location>
</feature>
<keyword evidence="5 23" id="KW-0548">Nucleotidyltransferase</keyword>
<accession>A0A0M0BMZ1</accession>
<dbReference type="SUPFAM" id="SSF64484">
    <property type="entry name" value="beta and beta-prime subunits of DNA dependent RNA-polymerase"/>
    <property type="match status" value="1"/>
</dbReference>
<dbReference type="AlphaFoldDB" id="A0A0M0BMZ1"/>
<evidence type="ECO:0000256" key="9">
    <source>
        <dbReference type="ARBA" id="ARBA00025096"/>
    </source>
</evidence>
<evidence type="ECO:0000259" key="18">
    <source>
        <dbReference type="Pfam" id="PF04561"/>
    </source>
</evidence>
<dbReference type="GO" id="GO:0003677">
    <property type="term" value="F:DNA binding"/>
    <property type="evidence" value="ECO:0007669"/>
    <property type="project" value="InterPro"/>
</dbReference>
<protein>
    <recommendedName>
        <fullName evidence="11">DNA-directed RNA polymerase subunit Rpo2</fullName>
        <ecNumber evidence="2">2.7.7.6</ecNumber>
    </recommendedName>
    <alternativeName>
        <fullName evidence="14">DNA-directed RNA polymerase subunit B'</fullName>
    </alternativeName>
    <alternativeName>
        <fullName evidence="13">DNA-directed RNA polymerase subunit Rpo2C</fullName>
    </alternativeName>
</protein>
<dbReference type="Pfam" id="PF04561">
    <property type="entry name" value="RNA_pol_Rpb2_2"/>
    <property type="match status" value="1"/>
</dbReference>
<dbReference type="InterPro" id="IPR007646">
    <property type="entry name" value="RNA_pol_Rpb2_4"/>
</dbReference>
<keyword evidence="4 23" id="KW-0808">Transferase</keyword>
<dbReference type="InterPro" id="IPR007641">
    <property type="entry name" value="RNA_pol_Rpb2_7"/>
</dbReference>
<dbReference type="Gene3D" id="2.40.50.150">
    <property type="match status" value="1"/>
</dbReference>
<evidence type="ECO:0000256" key="13">
    <source>
        <dbReference type="ARBA" id="ARBA00069754"/>
    </source>
</evidence>
<dbReference type="InterPro" id="IPR014724">
    <property type="entry name" value="RNA_pol_RPB2_OB-fold"/>
</dbReference>
<dbReference type="Gene3D" id="3.90.1110.10">
    <property type="entry name" value="RNA polymerase Rpb2, domain 2"/>
    <property type="match status" value="1"/>
</dbReference>
<evidence type="ECO:0000259" key="21">
    <source>
        <dbReference type="Pfam" id="PF04566"/>
    </source>
</evidence>
<dbReference type="FunFam" id="2.40.270.10:FF:000011">
    <property type="entry name" value="DNA-directed RNA polymerase subunit beta"/>
    <property type="match status" value="1"/>
</dbReference>
<dbReference type="GO" id="GO:0008270">
    <property type="term" value="F:zinc ion binding"/>
    <property type="evidence" value="ECO:0007669"/>
    <property type="project" value="InterPro"/>
</dbReference>
<dbReference type="NCBIfam" id="NF007175">
    <property type="entry name" value="PRK09606.1"/>
    <property type="match status" value="1"/>
</dbReference>
<dbReference type="Pfam" id="PF04566">
    <property type="entry name" value="RNA_pol_Rpb2_4"/>
    <property type="match status" value="1"/>
</dbReference>
<comment type="function">
    <text evidence="9">DNA-dependent RNA polymerase (RNAP) catalyzes the transcription of DNA into RNA using the four ribonucleoside triphosphates as substrates. The Rpo2 subunit (Rpo2N and Rpo2C in this organism) is implicated in DNA promoter recognition and in nucleotide binding.</text>
</comment>
<feature type="domain" description="RNA polymerase Rpb2" evidence="22">
    <location>
        <begin position="569"/>
        <end position="602"/>
    </location>
</feature>
<comment type="subunit">
    <text evidence="10">Part of the RNA polymerase complex.</text>
</comment>
<evidence type="ECO:0000256" key="8">
    <source>
        <dbReference type="ARBA" id="ARBA00023163"/>
    </source>
</evidence>
<dbReference type="InterPro" id="IPR019969">
    <property type="entry name" value="RNAP_Rpo2"/>
</dbReference>